<name>A0ABY8CB92_9GAMM</name>
<proteinExistence type="inferred from homology"/>
<feature type="domain" description="LptD C-terminal" evidence="6">
    <location>
        <begin position="358"/>
        <end position="706"/>
    </location>
</feature>
<reference evidence="7 8" key="1">
    <citation type="submission" date="2022-06" db="EMBL/GenBank/DDBJ databases">
        <title>Thiomicrohabdus sp. nov, an obligately chemolithoautotrophic, sulfur-oxidizing bacterium isolated from beach of Guanyin Mountain. Amoy.</title>
        <authorList>
            <person name="Zhu H."/>
        </authorList>
    </citation>
    <scope>NUCLEOTIDE SEQUENCE [LARGE SCALE GENOMIC DNA]</scope>
    <source>
        <strain evidence="7 8">XGS-01</strain>
    </source>
</reference>
<gene>
    <name evidence="4 7" type="primary">lptD</name>
    <name evidence="7" type="ORF">NR989_03070</name>
</gene>
<keyword evidence="3 4" id="KW-0998">Cell outer membrane</keyword>
<dbReference type="InterPro" id="IPR050218">
    <property type="entry name" value="LptD"/>
</dbReference>
<dbReference type="InterPro" id="IPR007543">
    <property type="entry name" value="LptD_C"/>
</dbReference>
<dbReference type="Gene3D" id="2.60.450.10">
    <property type="entry name" value="Lipopolysaccharide (LPS) transport protein A like domain"/>
    <property type="match status" value="1"/>
</dbReference>
<dbReference type="Pfam" id="PF03968">
    <property type="entry name" value="LptD_N"/>
    <property type="match status" value="1"/>
</dbReference>
<protein>
    <recommendedName>
        <fullName evidence="4">LPS-assembly protein LptD</fullName>
    </recommendedName>
</protein>
<dbReference type="PANTHER" id="PTHR30189">
    <property type="entry name" value="LPS-ASSEMBLY PROTEIN"/>
    <property type="match status" value="1"/>
</dbReference>
<evidence type="ECO:0000259" key="5">
    <source>
        <dbReference type="Pfam" id="PF03968"/>
    </source>
</evidence>
<keyword evidence="2 4" id="KW-0472">Membrane</keyword>
<keyword evidence="8" id="KW-1185">Reference proteome</keyword>
<dbReference type="Pfam" id="PF04453">
    <property type="entry name" value="LptD"/>
    <property type="match status" value="1"/>
</dbReference>
<organism evidence="7 8">
    <name type="scientific">Thiomicrorhabdus lithotrophica</name>
    <dbReference type="NCBI Taxonomy" id="2949997"/>
    <lineage>
        <taxon>Bacteria</taxon>
        <taxon>Pseudomonadati</taxon>
        <taxon>Pseudomonadota</taxon>
        <taxon>Gammaproteobacteria</taxon>
        <taxon>Thiotrichales</taxon>
        <taxon>Piscirickettsiaceae</taxon>
        <taxon>Thiomicrorhabdus</taxon>
    </lineage>
</organism>
<comment type="caution">
    <text evidence="4">Lacks conserved residue(s) required for the propagation of feature annotation.</text>
</comment>
<evidence type="ECO:0000313" key="7">
    <source>
        <dbReference type="EMBL" id="WEJ63249.1"/>
    </source>
</evidence>
<evidence type="ECO:0000313" key="8">
    <source>
        <dbReference type="Proteomes" id="UP001222275"/>
    </source>
</evidence>
<evidence type="ECO:0000256" key="3">
    <source>
        <dbReference type="ARBA" id="ARBA00023237"/>
    </source>
</evidence>
<dbReference type="Proteomes" id="UP001222275">
    <property type="component" value="Chromosome"/>
</dbReference>
<comment type="subunit">
    <text evidence="4">Component of the lipopolysaccharide transport and assembly complex. Interacts with LptE and LptA.</text>
</comment>
<comment type="subcellular location">
    <subcellularLocation>
        <location evidence="4">Cell outer membrane</location>
    </subcellularLocation>
</comment>
<feature type="domain" description="Organic solvent tolerance-like N-terminal" evidence="5">
    <location>
        <begin position="119"/>
        <end position="210"/>
    </location>
</feature>
<dbReference type="EMBL" id="CP102381">
    <property type="protein sequence ID" value="WEJ63249.1"/>
    <property type="molecule type" value="Genomic_DNA"/>
</dbReference>
<dbReference type="InterPro" id="IPR020889">
    <property type="entry name" value="LipoPS_assembly_LptD"/>
</dbReference>
<evidence type="ECO:0000259" key="6">
    <source>
        <dbReference type="Pfam" id="PF04453"/>
    </source>
</evidence>
<evidence type="ECO:0000256" key="2">
    <source>
        <dbReference type="ARBA" id="ARBA00023136"/>
    </source>
</evidence>
<evidence type="ECO:0000256" key="1">
    <source>
        <dbReference type="ARBA" id="ARBA00022729"/>
    </source>
</evidence>
<comment type="similarity">
    <text evidence="4">Belongs to the LptD family.</text>
</comment>
<dbReference type="InterPro" id="IPR005653">
    <property type="entry name" value="OstA-like_N"/>
</dbReference>
<comment type="function">
    <text evidence="4">Together with LptE, is involved in the assembly of lipopolysaccharide (LPS) at the surface of the outer membrane.</text>
</comment>
<sequence>MSNPESHFIMPKPSKNAQNVMVKRYFFKQLRRKTVLSIICSVSLTPYQAWSNDTNVNNLAIDNNLCAPALIAPQQIIPVKVKDAEAAPQNIEADSLLQPSKTQYLLQGNAVFKQPGLVVLSDEAIYDKNDKTAVFNGNVELHQPELTITADNARIDNQNETAVLNNTEYQMLPSRTHGKSKNIQLDQKSQQAALARASLTTCKVNSDQSVDWDLKFDELVINNETRRVVGKNTTLYFKDVPIFYTPYFDYPLDDRASGLLFPEVGSYKSLTQDSSNQYVKLPYYFNIAPNMDDTLTAIPMTQRGLALENEFRYITKQNAITHGATITLTGLQDQLTASEGIVSSDTSGNLIFGNKRSERWRASIEASQNWGHGFTSSLNWDEVSDESFFADIPVQNNLKTATQKRRNAQLNYKDGAFGAYIQLLSYLRLQNAAINYEKRPEIGVNYAKYVGDFDFDIDATVTDFVVPVSDHSKPEAIRLHTAPTLSYQIQNSFAHLKTTLVANQTQYNMRDNGFNPSTEDTISRFIPQFAVRGGLVFEKNIDFNKQSYIQTLEPEVQYLYTPYEDQSDIALFDTANRSLDFSNLFALNRFTGADRIGDTSQVATAITTKLLNPQGRQIAEAGIGQIAYLQDRKVTLTGTPETESVSDYFVKFGLNFNEWYFASTTQLDSQDQRLTNANTRIKWQQKNNMILMNHTLNNQGETTETEMLSVGGYTKINSTWDLGIYGSYDMRTQDFYETQLGLRYDSCCWAAEFIAEHTQLENGLYNDAIKVQFELKGLSSSKSKFKQALTKKLNF</sequence>
<dbReference type="PANTHER" id="PTHR30189:SF1">
    <property type="entry name" value="LPS-ASSEMBLY PROTEIN LPTD"/>
    <property type="match status" value="1"/>
</dbReference>
<evidence type="ECO:0000256" key="4">
    <source>
        <dbReference type="HAMAP-Rule" id="MF_01411"/>
    </source>
</evidence>
<keyword evidence="1 4" id="KW-0732">Signal</keyword>
<dbReference type="HAMAP" id="MF_01411">
    <property type="entry name" value="LPS_assembly_LptD"/>
    <property type="match status" value="1"/>
</dbReference>
<accession>A0ABY8CB92</accession>
<dbReference type="RefSeq" id="WP_275595502.1">
    <property type="nucleotide sequence ID" value="NZ_CP102381.1"/>
</dbReference>